<dbReference type="STRING" id="1960309.SAMN03159343_0167"/>
<reference evidence="2" key="1">
    <citation type="submission" date="2016-10" db="EMBL/GenBank/DDBJ databases">
        <authorList>
            <person name="Varghese N."/>
            <person name="Submissions S."/>
        </authorList>
    </citation>
    <scope>NUCLEOTIDE SEQUENCE [LARGE SCALE GENOMIC DNA]</scope>
    <source>
        <strain evidence="2">DSM 45722</strain>
    </source>
</reference>
<evidence type="ECO:0000313" key="2">
    <source>
        <dbReference type="Proteomes" id="UP000198981"/>
    </source>
</evidence>
<dbReference type="EMBL" id="FMUH01000001">
    <property type="protein sequence ID" value="SCX37677.1"/>
    <property type="molecule type" value="Genomic_DNA"/>
</dbReference>
<sequence length="44" mass="4702">MPRLFIDLVDIGLVPTSCLLPGDLLVSRIHVDLGRVTTAGCPAR</sequence>
<proteinExistence type="predicted"/>
<dbReference type="AlphaFoldDB" id="A0A1G4X8Y6"/>
<protein>
    <submittedName>
        <fullName evidence="1">Uncharacterized protein</fullName>
    </submittedName>
</protein>
<gene>
    <name evidence="1" type="ORF">SAMN03159343_0167</name>
</gene>
<dbReference type="Proteomes" id="UP000198981">
    <property type="component" value="Unassembled WGS sequence"/>
</dbReference>
<accession>A0A1G4X8Y6</accession>
<keyword evidence="2" id="KW-1185">Reference proteome</keyword>
<organism evidence="1 2">
    <name type="scientific">Klenkia marina</name>
    <dbReference type="NCBI Taxonomy" id="1960309"/>
    <lineage>
        <taxon>Bacteria</taxon>
        <taxon>Bacillati</taxon>
        <taxon>Actinomycetota</taxon>
        <taxon>Actinomycetes</taxon>
        <taxon>Geodermatophilales</taxon>
        <taxon>Geodermatophilaceae</taxon>
        <taxon>Klenkia</taxon>
    </lineage>
</organism>
<evidence type="ECO:0000313" key="1">
    <source>
        <dbReference type="EMBL" id="SCX37677.1"/>
    </source>
</evidence>
<name>A0A1G4X8Y6_9ACTN</name>